<dbReference type="SMART" id="SM00846">
    <property type="entry name" value="Gp_dh_N"/>
    <property type="match status" value="1"/>
</dbReference>
<dbReference type="HOGENOM" id="CLU_030140_0_3_5"/>
<comment type="subunit">
    <text evidence="2">Homotetramer.</text>
</comment>
<dbReference type="InterPro" id="IPR006424">
    <property type="entry name" value="Glyceraldehyde-3-P_DH_1"/>
</dbReference>
<dbReference type="Gene3D" id="3.30.360.10">
    <property type="entry name" value="Dihydrodipicolinate Reductase, domain 2"/>
    <property type="match status" value="1"/>
</dbReference>
<keyword evidence="6" id="KW-0547">Nucleotide-binding</keyword>
<feature type="binding site" evidence="5">
    <location>
        <position position="195"/>
    </location>
    <ligand>
        <name>D-glyceraldehyde 3-phosphate</name>
        <dbReference type="ChEBI" id="CHEBI:59776"/>
    </ligand>
</feature>
<keyword evidence="6" id="KW-0520">NAD</keyword>
<feature type="binding site" evidence="6">
    <location>
        <begin position="23"/>
        <end position="24"/>
    </location>
    <ligand>
        <name>NAD(+)</name>
        <dbReference type="ChEBI" id="CHEBI:57540"/>
    </ligand>
</feature>
<feature type="domain" description="Glyceraldehyde 3-phosphate dehydrogenase NAD(P) binding" evidence="9">
    <location>
        <begin position="14"/>
        <end position="165"/>
    </location>
</feature>
<keyword evidence="3 10" id="KW-0560">Oxidoreductase</keyword>
<dbReference type="GO" id="GO:0051287">
    <property type="term" value="F:NAD binding"/>
    <property type="evidence" value="ECO:0007669"/>
    <property type="project" value="InterPro"/>
</dbReference>
<evidence type="ECO:0000256" key="6">
    <source>
        <dbReference type="PIRSR" id="PIRSR000149-3"/>
    </source>
</evidence>
<dbReference type="PIRSF" id="PIRSF000149">
    <property type="entry name" value="GAP_DH"/>
    <property type="match status" value="1"/>
</dbReference>
<evidence type="ECO:0000256" key="2">
    <source>
        <dbReference type="ARBA" id="ARBA00011881"/>
    </source>
</evidence>
<feature type="binding site" evidence="6">
    <location>
        <position position="92"/>
    </location>
    <ligand>
        <name>NAD(+)</name>
        <dbReference type="ChEBI" id="CHEBI:57540"/>
    </ligand>
</feature>
<dbReference type="KEGG" id="nri:NRI_0410"/>
<evidence type="ECO:0000256" key="4">
    <source>
        <dbReference type="PIRSR" id="PIRSR000149-1"/>
    </source>
</evidence>
<dbReference type="Pfam" id="PF00044">
    <property type="entry name" value="Gp_dh_N"/>
    <property type="match status" value="1"/>
</dbReference>
<evidence type="ECO:0000256" key="5">
    <source>
        <dbReference type="PIRSR" id="PIRSR000149-2"/>
    </source>
</evidence>
<feature type="site" description="Activates thiol group during catalysis" evidence="7">
    <location>
        <position position="192"/>
    </location>
</feature>
<dbReference type="InterPro" id="IPR020829">
    <property type="entry name" value="GlycerAld_3-P_DH_cat"/>
</dbReference>
<dbReference type="FunFam" id="3.30.360.10:FF:000002">
    <property type="entry name" value="Glyceraldehyde-3-phosphate dehydrogenase"/>
    <property type="match status" value="1"/>
</dbReference>
<dbReference type="PANTHER" id="PTHR43148">
    <property type="entry name" value="GLYCERALDEHYDE-3-PHOSPHATE DEHYDROGENASE 2"/>
    <property type="match status" value="1"/>
</dbReference>
<dbReference type="NCBIfam" id="TIGR01534">
    <property type="entry name" value="GAPDH-I"/>
    <property type="match status" value="1"/>
</dbReference>
<dbReference type="InterPro" id="IPR036291">
    <property type="entry name" value="NAD(P)-bd_dom_sf"/>
</dbReference>
<dbReference type="AlphaFoldDB" id="C6V4S6"/>
<dbReference type="GO" id="GO:0016620">
    <property type="term" value="F:oxidoreductase activity, acting on the aldehyde or oxo group of donors, NAD or NADP as acceptor"/>
    <property type="evidence" value="ECO:0007669"/>
    <property type="project" value="InterPro"/>
</dbReference>
<dbReference type="PRINTS" id="PR00078">
    <property type="entry name" value="G3PDHDRGNASE"/>
</dbReference>
<reference evidence="10 11" key="1">
    <citation type="journal article" date="2009" name="Nucleic Acids Res.">
        <title>Analysis of complete genome sequence of Neorickettsia risticii: causative agent of Potomac horse fever.</title>
        <authorList>
            <person name="Lin M."/>
            <person name="Zhang C."/>
            <person name="Gibson K."/>
            <person name="Rikihisa Y."/>
        </authorList>
    </citation>
    <scope>NUCLEOTIDE SEQUENCE [LARGE SCALE GENOMIC DNA]</scope>
    <source>
        <strain evidence="10 11">Illinois</strain>
    </source>
</reference>
<dbReference type="eggNOG" id="COG0057">
    <property type="taxonomic scope" value="Bacteria"/>
</dbReference>
<evidence type="ECO:0000256" key="3">
    <source>
        <dbReference type="ARBA" id="ARBA00023002"/>
    </source>
</evidence>
<dbReference type="STRING" id="434131.NRI_0410"/>
<evidence type="ECO:0000313" key="11">
    <source>
        <dbReference type="Proteomes" id="UP000001627"/>
    </source>
</evidence>
<dbReference type="Pfam" id="PF02800">
    <property type="entry name" value="Gp_dh_C"/>
    <property type="match status" value="1"/>
</dbReference>
<proteinExistence type="inferred from homology"/>
<dbReference type="GO" id="GO:0050661">
    <property type="term" value="F:NADP binding"/>
    <property type="evidence" value="ECO:0007669"/>
    <property type="project" value="InterPro"/>
</dbReference>
<feature type="binding site" evidence="5">
    <location>
        <position position="246"/>
    </location>
    <ligand>
        <name>D-glyceraldehyde 3-phosphate</name>
        <dbReference type="ChEBI" id="CHEBI:59776"/>
    </ligand>
</feature>
<dbReference type="Proteomes" id="UP000001627">
    <property type="component" value="Chromosome"/>
</dbReference>
<dbReference type="InterPro" id="IPR020828">
    <property type="entry name" value="GlycerAld_3-P_DH_NAD(P)-bd"/>
</dbReference>
<feature type="binding site" evidence="5">
    <location>
        <begin position="164"/>
        <end position="166"/>
    </location>
    <ligand>
        <name>D-glyceraldehyde 3-phosphate</name>
        <dbReference type="ChEBI" id="CHEBI:59776"/>
    </ligand>
</feature>
<accession>C6V4S6</accession>
<dbReference type="GO" id="GO:0006006">
    <property type="term" value="P:glucose metabolic process"/>
    <property type="evidence" value="ECO:0007669"/>
    <property type="project" value="InterPro"/>
</dbReference>
<evidence type="ECO:0000313" key="10">
    <source>
        <dbReference type="EMBL" id="ACT69388.1"/>
    </source>
</evidence>
<keyword evidence="11" id="KW-1185">Reference proteome</keyword>
<dbReference type="EC" id="1.2.1.-" evidence="10"/>
<feature type="active site" description="Nucleophile" evidence="4">
    <location>
        <position position="165"/>
    </location>
</feature>
<feature type="binding site" evidence="6">
    <location>
        <position position="134"/>
    </location>
    <ligand>
        <name>NAD(+)</name>
        <dbReference type="ChEBI" id="CHEBI:57540"/>
    </ligand>
</feature>
<feature type="binding site" evidence="6">
    <location>
        <position position="328"/>
    </location>
    <ligand>
        <name>NAD(+)</name>
        <dbReference type="ChEBI" id="CHEBI:57540"/>
    </ligand>
</feature>
<evidence type="ECO:0000256" key="1">
    <source>
        <dbReference type="ARBA" id="ARBA00007406"/>
    </source>
</evidence>
<dbReference type="InterPro" id="IPR020831">
    <property type="entry name" value="GlycerAld/Erythrose_P_DH"/>
</dbReference>
<organism evidence="10 11">
    <name type="scientific">Neorickettsia risticii (strain Illinois)</name>
    <dbReference type="NCBI Taxonomy" id="434131"/>
    <lineage>
        <taxon>Bacteria</taxon>
        <taxon>Pseudomonadati</taxon>
        <taxon>Pseudomonadota</taxon>
        <taxon>Alphaproteobacteria</taxon>
        <taxon>Rickettsiales</taxon>
        <taxon>Anaplasmataceae</taxon>
        <taxon>Neorickettsia</taxon>
    </lineage>
</organism>
<evidence type="ECO:0000256" key="8">
    <source>
        <dbReference type="RuleBase" id="RU000397"/>
    </source>
</evidence>
<dbReference type="FunFam" id="3.40.50.720:FF:000001">
    <property type="entry name" value="Glyceraldehyde-3-phosphate dehydrogenase"/>
    <property type="match status" value="1"/>
</dbReference>
<gene>
    <name evidence="10" type="primary">gap</name>
    <name evidence="10" type="ordered locus">NRI_0410</name>
</gene>
<dbReference type="EMBL" id="CP001431">
    <property type="protein sequence ID" value="ACT69388.1"/>
    <property type="molecule type" value="Genomic_DNA"/>
</dbReference>
<sequence>MFYDFFAGSLIEQMRIAINGFGRIGRALLRILIGSPRDELEIVAVNTPSTVENCLHLLRYDSVHGKFDCSMSLAEDNVAILNGVPVRFSSERDISLLDWRAIGVDTVLECSGVFNSHAKASGHIKVGAKAVLVSAPVSDADSIIIYGVNHHALTPSDRIISVGSCTTNCLAPLIEVVHKNFGVEAAFMTTIHSYTNDQNIVDNSHRDLRRGRACGTSIIPTTTGVTKIVGKIFPDLDGRIDGVAVRVPTPNVSMVDLTVTTSRSVTTDEVNNLFIKAESSYLNGVLSTCAEPLVSVDFNKDPHSAIVDLTGTYVVGGRLLRLGAWYDNEWGFSARMLDVARFISTKL</sequence>
<dbReference type="CDD" id="cd18126">
    <property type="entry name" value="GAPDH_I_C"/>
    <property type="match status" value="1"/>
</dbReference>
<dbReference type="SUPFAM" id="SSF55347">
    <property type="entry name" value="Glyceraldehyde-3-phosphate dehydrogenase-like, C-terminal domain"/>
    <property type="match status" value="1"/>
</dbReference>
<protein>
    <submittedName>
        <fullName evidence="10">Glyceraldehyde-3-phosphate dehydrogenase, type I</fullName>
        <ecNumber evidence="10">1.2.1.-</ecNumber>
    </submittedName>
</protein>
<dbReference type="Gene3D" id="3.40.50.720">
    <property type="entry name" value="NAD(P)-binding Rossmann-like Domain"/>
    <property type="match status" value="1"/>
</dbReference>
<feature type="binding site" evidence="5">
    <location>
        <begin position="223"/>
        <end position="224"/>
    </location>
    <ligand>
        <name>D-glyceraldehyde 3-phosphate</name>
        <dbReference type="ChEBI" id="CHEBI:59776"/>
    </ligand>
</feature>
<dbReference type="SUPFAM" id="SSF51735">
    <property type="entry name" value="NAD(P)-binding Rossmann-fold domains"/>
    <property type="match status" value="1"/>
</dbReference>
<comment type="similarity">
    <text evidence="1 8">Belongs to the glyceraldehyde-3-phosphate dehydrogenase family.</text>
</comment>
<dbReference type="CDD" id="cd05214">
    <property type="entry name" value="GAPDH_I_N"/>
    <property type="match status" value="1"/>
</dbReference>
<name>C6V4S6_NEORI</name>
<evidence type="ECO:0000256" key="7">
    <source>
        <dbReference type="PIRSR" id="PIRSR000149-4"/>
    </source>
</evidence>
<evidence type="ECO:0000259" key="9">
    <source>
        <dbReference type="SMART" id="SM00846"/>
    </source>
</evidence>